<accession>A0A2V2NE10</accession>
<evidence type="ECO:0000256" key="1">
    <source>
        <dbReference type="ARBA" id="ARBA00000085"/>
    </source>
</evidence>
<dbReference type="SMART" id="SM00304">
    <property type="entry name" value="HAMP"/>
    <property type="match status" value="1"/>
</dbReference>
<dbReference type="GO" id="GO:0004673">
    <property type="term" value="F:protein histidine kinase activity"/>
    <property type="evidence" value="ECO:0007669"/>
    <property type="project" value="UniProtKB-EC"/>
</dbReference>
<comment type="caution">
    <text evidence="9">The sequence shown here is derived from an EMBL/GenBank/DDBJ whole genome shotgun (WGS) entry which is preliminary data.</text>
</comment>
<dbReference type="InterPro" id="IPR029151">
    <property type="entry name" value="Sensor-like_sf"/>
</dbReference>
<dbReference type="AlphaFoldDB" id="A0A2V2NE10"/>
<dbReference type="GeneID" id="97608101"/>
<keyword evidence="6" id="KW-0902">Two-component regulatory system</keyword>
<organism evidence="9 10">
    <name type="scientific">Methanospirillum stamsii</name>
    <dbReference type="NCBI Taxonomy" id="1277351"/>
    <lineage>
        <taxon>Archaea</taxon>
        <taxon>Methanobacteriati</taxon>
        <taxon>Methanobacteriota</taxon>
        <taxon>Stenosarchaea group</taxon>
        <taxon>Methanomicrobia</taxon>
        <taxon>Methanomicrobiales</taxon>
        <taxon>Methanospirillaceae</taxon>
        <taxon>Methanospirillum</taxon>
    </lineage>
</organism>
<sequence>MADMLHSIMTKLTAGFVILVLLITALTFLFTVSASTEKIQESTKQELLALASITAADLNGDEIAKLKPGMEAEILYLMNAEQLAVMAQADHEIVKIFTVRKTGDGMEYVIDSGYNIGKRDVKIGNPVTNPTKAMGEAYTGPQAEDDFVNRPWGSVLSGYAPIKNAKGEVIGIVGVDMDAGVVQGRMNFVGQTLYIILFLGIFCAGLIIAIFSRTMIRDIHMLIESANRISRGDTDVAISIHRNDEIGELASSFKRMITSLKILMHKDYQTE</sequence>
<keyword evidence="5" id="KW-0418">Kinase</keyword>
<dbReference type="SUPFAM" id="SSF158472">
    <property type="entry name" value="HAMP domain-like"/>
    <property type="match status" value="1"/>
</dbReference>
<comment type="catalytic activity">
    <reaction evidence="1">
        <text>ATP + protein L-histidine = ADP + protein N-phospho-L-histidine.</text>
        <dbReference type="EC" id="2.7.13.3"/>
    </reaction>
</comment>
<dbReference type="PROSITE" id="PS50885">
    <property type="entry name" value="HAMP"/>
    <property type="match status" value="1"/>
</dbReference>
<dbReference type="InterPro" id="IPR003660">
    <property type="entry name" value="HAMP_dom"/>
</dbReference>
<reference evidence="9 10" key="1">
    <citation type="submission" date="2018-05" db="EMBL/GenBank/DDBJ databases">
        <title>Draft genome of Methanospirillum stamsii Pt1.</title>
        <authorList>
            <person name="Dueholm M.S."/>
            <person name="Nielsen P.H."/>
            <person name="Bakmann L.F."/>
            <person name="Otzen D.E."/>
        </authorList>
    </citation>
    <scope>NUCLEOTIDE SEQUENCE [LARGE SCALE GENOMIC DNA]</scope>
    <source>
        <strain evidence="9 10">Pt1</strain>
    </source>
</reference>
<dbReference type="EMBL" id="QGMZ01000016">
    <property type="protein sequence ID" value="PWR74658.1"/>
    <property type="molecule type" value="Genomic_DNA"/>
</dbReference>
<name>A0A2V2NE10_9EURY</name>
<proteinExistence type="predicted"/>
<dbReference type="OrthoDB" id="147431at2157"/>
<evidence type="ECO:0000256" key="4">
    <source>
        <dbReference type="ARBA" id="ARBA00022679"/>
    </source>
</evidence>
<protein>
    <recommendedName>
        <fullName evidence="2">histidine kinase</fullName>
        <ecNumber evidence="2">2.7.13.3</ecNumber>
    </recommendedName>
</protein>
<keyword evidence="7" id="KW-0472">Membrane</keyword>
<feature type="domain" description="HAMP" evidence="8">
    <location>
        <begin position="213"/>
        <end position="265"/>
    </location>
</feature>
<evidence type="ECO:0000313" key="10">
    <source>
        <dbReference type="Proteomes" id="UP000245934"/>
    </source>
</evidence>
<keyword evidence="7" id="KW-1133">Transmembrane helix</keyword>
<evidence type="ECO:0000256" key="7">
    <source>
        <dbReference type="SAM" id="Phobius"/>
    </source>
</evidence>
<dbReference type="GO" id="GO:0000160">
    <property type="term" value="P:phosphorelay signal transduction system"/>
    <property type="evidence" value="ECO:0007669"/>
    <property type="project" value="UniProtKB-KW"/>
</dbReference>
<dbReference type="Proteomes" id="UP000245934">
    <property type="component" value="Unassembled WGS sequence"/>
</dbReference>
<feature type="transmembrane region" description="Helical" evidence="7">
    <location>
        <begin position="193"/>
        <end position="211"/>
    </location>
</feature>
<dbReference type="EC" id="2.7.13.3" evidence="2"/>
<evidence type="ECO:0000256" key="5">
    <source>
        <dbReference type="ARBA" id="ARBA00022777"/>
    </source>
</evidence>
<gene>
    <name evidence="9" type="ORF">DLD82_08760</name>
</gene>
<dbReference type="Pfam" id="PF00672">
    <property type="entry name" value="HAMP"/>
    <property type="match status" value="1"/>
</dbReference>
<dbReference type="InterPro" id="IPR050428">
    <property type="entry name" value="TCS_sensor_his_kinase"/>
</dbReference>
<evidence type="ECO:0000313" key="9">
    <source>
        <dbReference type="EMBL" id="PWR74658.1"/>
    </source>
</evidence>
<keyword evidence="4" id="KW-0808">Transferase</keyword>
<dbReference type="GO" id="GO:0016020">
    <property type="term" value="C:membrane"/>
    <property type="evidence" value="ECO:0007669"/>
    <property type="project" value="InterPro"/>
</dbReference>
<keyword evidence="3" id="KW-0597">Phosphoprotein</keyword>
<keyword evidence="10" id="KW-1185">Reference proteome</keyword>
<dbReference type="SUPFAM" id="SSF103190">
    <property type="entry name" value="Sensory domain-like"/>
    <property type="match status" value="1"/>
</dbReference>
<keyword evidence="7" id="KW-0812">Transmembrane</keyword>
<dbReference type="Gene3D" id="6.10.340.10">
    <property type="match status" value="1"/>
</dbReference>
<dbReference type="CDD" id="cd06225">
    <property type="entry name" value="HAMP"/>
    <property type="match status" value="1"/>
</dbReference>
<evidence type="ECO:0000259" key="8">
    <source>
        <dbReference type="PROSITE" id="PS50885"/>
    </source>
</evidence>
<dbReference type="PANTHER" id="PTHR45436:SF5">
    <property type="entry name" value="SENSOR HISTIDINE KINASE TRCS"/>
    <property type="match status" value="1"/>
</dbReference>
<evidence type="ECO:0000256" key="2">
    <source>
        <dbReference type="ARBA" id="ARBA00012438"/>
    </source>
</evidence>
<evidence type="ECO:0000256" key="3">
    <source>
        <dbReference type="ARBA" id="ARBA00022553"/>
    </source>
</evidence>
<dbReference type="PANTHER" id="PTHR45436">
    <property type="entry name" value="SENSOR HISTIDINE KINASE YKOH"/>
    <property type="match status" value="1"/>
</dbReference>
<dbReference type="RefSeq" id="WP_109940738.1">
    <property type="nucleotide sequence ID" value="NZ_CP176366.1"/>
</dbReference>
<evidence type="ECO:0000256" key="6">
    <source>
        <dbReference type="ARBA" id="ARBA00023012"/>
    </source>
</evidence>